<comment type="similarity">
    <text evidence="2">Belongs to the FliS family.</text>
</comment>
<keyword evidence="4" id="KW-1005">Bacterial flagellum biogenesis</keyword>
<dbReference type="SUPFAM" id="SSF101116">
    <property type="entry name" value="Flagellar export chaperone FliS"/>
    <property type="match status" value="1"/>
</dbReference>
<evidence type="ECO:0000313" key="7">
    <source>
        <dbReference type="Proteomes" id="UP000500938"/>
    </source>
</evidence>
<accession>A0A6M4IUA2</accession>
<protein>
    <submittedName>
        <fullName evidence="6">Flagellar export chaperone FliS</fullName>
    </submittedName>
</protein>
<keyword evidence="6" id="KW-0282">Flagellum</keyword>
<dbReference type="Proteomes" id="UP000500938">
    <property type="component" value="Chromosome"/>
</dbReference>
<proteinExistence type="inferred from homology"/>
<evidence type="ECO:0000256" key="5">
    <source>
        <dbReference type="ARBA" id="ARBA00023186"/>
    </source>
</evidence>
<dbReference type="CDD" id="cd16098">
    <property type="entry name" value="FliS"/>
    <property type="match status" value="1"/>
</dbReference>
<dbReference type="PANTHER" id="PTHR34773:SF1">
    <property type="entry name" value="FLAGELLAR SECRETION CHAPERONE FLIS"/>
    <property type="match status" value="1"/>
</dbReference>
<dbReference type="EMBL" id="CP053085">
    <property type="protein sequence ID" value="QJR36432.1"/>
    <property type="molecule type" value="Genomic_DNA"/>
</dbReference>
<dbReference type="InterPro" id="IPR036584">
    <property type="entry name" value="FliS_sf"/>
</dbReference>
<dbReference type="RefSeq" id="WP_171225864.1">
    <property type="nucleotide sequence ID" value="NZ_CP053085.1"/>
</dbReference>
<gene>
    <name evidence="6" type="primary">fliS</name>
    <name evidence="6" type="ORF">HKW67_13430</name>
</gene>
<keyword evidence="7" id="KW-1185">Reference proteome</keyword>
<dbReference type="Pfam" id="PF02561">
    <property type="entry name" value="FliS"/>
    <property type="match status" value="1"/>
</dbReference>
<dbReference type="KEGG" id="ggr:HKW67_13430"/>
<sequence length="132" mass="14540">MSYASQSSSYREMEIQSASPERLVVIVFEQLVVNLERARIAMDRKDIELRVTSLRRARGLVGELLATLDFEKGGALANQLADLYQFMLYELVDIGQRGDVATMRKLVNIATALRDGFSSAAGNVGVAKLKTA</sequence>
<dbReference type="Gene3D" id="1.20.120.340">
    <property type="entry name" value="Flagellar protein FliS"/>
    <property type="match status" value="1"/>
</dbReference>
<keyword evidence="3" id="KW-0963">Cytoplasm</keyword>
<dbReference type="GO" id="GO:0071973">
    <property type="term" value="P:bacterial-type flagellum-dependent cell motility"/>
    <property type="evidence" value="ECO:0007669"/>
    <property type="project" value="TreeGrafter"/>
</dbReference>
<keyword evidence="5" id="KW-0143">Chaperone</keyword>
<reference evidence="6 7" key="1">
    <citation type="submission" date="2020-05" db="EMBL/GenBank/DDBJ databases">
        <title>Complete genome sequence of Gemmatimonas greenlandica TET16.</title>
        <authorList>
            <person name="Zeng Y."/>
        </authorList>
    </citation>
    <scope>NUCLEOTIDE SEQUENCE [LARGE SCALE GENOMIC DNA]</scope>
    <source>
        <strain evidence="6 7">TET16</strain>
    </source>
</reference>
<evidence type="ECO:0000256" key="3">
    <source>
        <dbReference type="ARBA" id="ARBA00022490"/>
    </source>
</evidence>
<keyword evidence="6" id="KW-0969">Cilium</keyword>
<name>A0A6M4IUA2_9BACT</name>
<evidence type="ECO:0000313" key="6">
    <source>
        <dbReference type="EMBL" id="QJR36432.1"/>
    </source>
</evidence>
<keyword evidence="6" id="KW-0966">Cell projection</keyword>
<organism evidence="6 7">
    <name type="scientific">Gemmatimonas groenlandica</name>
    <dbReference type="NCBI Taxonomy" id="2732249"/>
    <lineage>
        <taxon>Bacteria</taxon>
        <taxon>Pseudomonadati</taxon>
        <taxon>Gemmatimonadota</taxon>
        <taxon>Gemmatimonadia</taxon>
        <taxon>Gemmatimonadales</taxon>
        <taxon>Gemmatimonadaceae</taxon>
        <taxon>Gemmatimonas</taxon>
    </lineage>
</organism>
<dbReference type="GO" id="GO:0044780">
    <property type="term" value="P:bacterial-type flagellum assembly"/>
    <property type="evidence" value="ECO:0007669"/>
    <property type="project" value="InterPro"/>
</dbReference>
<evidence type="ECO:0000256" key="1">
    <source>
        <dbReference type="ARBA" id="ARBA00004514"/>
    </source>
</evidence>
<comment type="subcellular location">
    <subcellularLocation>
        <location evidence="1">Cytoplasm</location>
        <location evidence="1">Cytosol</location>
    </subcellularLocation>
</comment>
<evidence type="ECO:0000256" key="4">
    <source>
        <dbReference type="ARBA" id="ARBA00022795"/>
    </source>
</evidence>
<dbReference type="GO" id="GO:0005829">
    <property type="term" value="C:cytosol"/>
    <property type="evidence" value="ECO:0007669"/>
    <property type="project" value="UniProtKB-SubCell"/>
</dbReference>
<dbReference type="InterPro" id="IPR003713">
    <property type="entry name" value="FliS"/>
</dbReference>
<dbReference type="NCBIfam" id="TIGR00208">
    <property type="entry name" value="fliS"/>
    <property type="match status" value="1"/>
</dbReference>
<dbReference type="AlphaFoldDB" id="A0A6M4IUA2"/>
<evidence type="ECO:0000256" key="2">
    <source>
        <dbReference type="ARBA" id="ARBA00008787"/>
    </source>
</evidence>
<dbReference type="PANTHER" id="PTHR34773">
    <property type="entry name" value="FLAGELLAR SECRETION CHAPERONE FLIS"/>
    <property type="match status" value="1"/>
</dbReference>